<keyword evidence="2" id="KW-1003">Cell membrane</keyword>
<dbReference type="Gramene" id="PVH66415">
    <property type="protein sequence ID" value="PVH66415"/>
    <property type="gene ID" value="PAHAL_1G238200"/>
</dbReference>
<evidence type="ECO:0000256" key="5">
    <source>
        <dbReference type="ARBA" id="ARBA00023136"/>
    </source>
</evidence>
<evidence type="ECO:0000256" key="7">
    <source>
        <dbReference type="ARBA" id="ARBA00023180"/>
    </source>
</evidence>
<keyword evidence="3" id="KW-0336">GPI-anchor</keyword>
<evidence type="ECO:0000256" key="8">
    <source>
        <dbReference type="SAM" id="SignalP"/>
    </source>
</evidence>
<dbReference type="PANTHER" id="PTHR31044:SF47">
    <property type="entry name" value="CARBOHYDRATE-BINDING X8 DOMAIN SUPERFAMILY PROTEIN"/>
    <property type="match status" value="1"/>
</dbReference>
<evidence type="ECO:0000256" key="1">
    <source>
        <dbReference type="ARBA" id="ARBA00004609"/>
    </source>
</evidence>
<keyword evidence="3" id="KW-0449">Lipoprotein</keyword>
<feature type="domain" description="X8" evidence="9">
    <location>
        <begin position="35"/>
        <end position="131"/>
    </location>
</feature>
<keyword evidence="7" id="KW-0325">Glycoprotein</keyword>
<sequence>MLRRRGRLPAAPWLVAVTLSALLLAAARPAVGAAAWCIARSGASEKALQSALDYACGPAGGADCAPIQASGLCYLPNTLAAHASYAFNSIFQRSRAAPGACDFAGTATVTLTDPSQLWIMHLPFISKHCRAIRNTRLSILHSELHV</sequence>
<organism evidence="10">
    <name type="scientific">Panicum hallii</name>
    <dbReference type="NCBI Taxonomy" id="206008"/>
    <lineage>
        <taxon>Eukaryota</taxon>
        <taxon>Viridiplantae</taxon>
        <taxon>Streptophyta</taxon>
        <taxon>Embryophyta</taxon>
        <taxon>Tracheophyta</taxon>
        <taxon>Spermatophyta</taxon>
        <taxon>Magnoliopsida</taxon>
        <taxon>Liliopsida</taxon>
        <taxon>Poales</taxon>
        <taxon>Poaceae</taxon>
        <taxon>PACMAD clade</taxon>
        <taxon>Panicoideae</taxon>
        <taxon>Panicodae</taxon>
        <taxon>Paniceae</taxon>
        <taxon>Panicinae</taxon>
        <taxon>Panicum</taxon>
        <taxon>Panicum sect. Panicum</taxon>
    </lineage>
</organism>
<evidence type="ECO:0000259" key="9">
    <source>
        <dbReference type="SMART" id="SM00768"/>
    </source>
</evidence>
<accession>A0A2T8KW70</accession>
<name>A0A2T8KW70_9POAL</name>
<dbReference type="Proteomes" id="UP000243499">
    <property type="component" value="Chromosome 1"/>
</dbReference>
<dbReference type="GO" id="GO:0098552">
    <property type="term" value="C:side of membrane"/>
    <property type="evidence" value="ECO:0007669"/>
    <property type="project" value="UniProtKB-KW"/>
</dbReference>
<dbReference type="FunFam" id="1.20.58.1040:FF:000001">
    <property type="entry name" value="Glucan endo-1,3-beta-glucosidase 4"/>
    <property type="match status" value="1"/>
</dbReference>
<dbReference type="InterPro" id="IPR012946">
    <property type="entry name" value="X8"/>
</dbReference>
<keyword evidence="6" id="KW-1015">Disulfide bond</keyword>
<reference evidence="10" key="1">
    <citation type="submission" date="2018-04" db="EMBL/GenBank/DDBJ databases">
        <title>WGS assembly of Panicum hallii.</title>
        <authorList>
            <person name="Lovell J."/>
            <person name="Jenkins J."/>
            <person name="Lowry D."/>
            <person name="Mamidi S."/>
            <person name="Sreedasyam A."/>
            <person name="Weng X."/>
            <person name="Barry K."/>
            <person name="Bonette J."/>
            <person name="Campitelli B."/>
            <person name="Daum C."/>
            <person name="Gordon S."/>
            <person name="Gould B."/>
            <person name="Lipzen A."/>
            <person name="Macqueen A."/>
            <person name="Palacio-Mejia J."/>
            <person name="Plott C."/>
            <person name="Shakirov E."/>
            <person name="Shu S."/>
            <person name="Yoshinaga Y."/>
            <person name="Zane M."/>
            <person name="Rokhsar D."/>
            <person name="Grimwood J."/>
            <person name="Schmutz J."/>
            <person name="Juenger T."/>
        </authorList>
    </citation>
    <scope>NUCLEOTIDE SEQUENCE [LARGE SCALE GENOMIC DNA]</scope>
    <source>
        <strain evidence="10">FIL2</strain>
    </source>
</reference>
<keyword evidence="5" id="KW-0472">Membrane</keyword>
<dbReference type="Gene3D" id="1.20.58.1040">
    <property type="match status" value="1"/>
</dbReference>
<feature type="chain" id="PRO_5015588768" description="X8 domain-containing protein" evidence="8">
    <location>
        <begin position="28"/>
        <end position="146"/>
    </location>
</feature>
<protein>
    <recommendedName>
        <fullName evidence="9">X8 domain-containing protein</fullName>
    </recommendedName>
</protein>
<dbReference type="AlphaFoldDB" id="A0A2T8KW70"/>
<feature type="signal peptide" evidence="8">
    <location>
        <begin position="1"/>
        <end position="27"/>
    </location>
</feature>
<gene>
    <name evidence="10" type="ORF">PAHAL_1G238200</name>
</gene>
<dbReference type="EMBL" id="CM008046">
    <property type="protein sequence ID" value="PVH66415.1"/>
    <property type="molecule type" value="Genomic_DNA"/>
</dbReference>
<evidence type="ECO:0000313" key="10">
    <source>
        <dbReference type="EMBL" id="PVH66415.1"/>
    </source>
</evidence>
<comment type="subcellular location">
    <subcellularLocation>
        <location evidence="1">Cell membrane</location>
        <topology evidence="1">Lipid-anchor</topology>
        <topology evidence="1">GPI-anchor</topology>
    </subcellularLocation>
</comment>
<dbReference type="GO" id="GO:0009506">
    <property type="term" value="C:plasmodesma"/>
    <property type="evidence" value="ECO:0007669"/>
    <property type="project" value="UniProtKB-ARBA"/>
</dbReference>
<keyword evidence="4 8" id="KW-0732">Signal</keyword>
<dbReference type="InterPro" id="IPR044788">
    <property type="entry name" value="X8_dom_prot"/>
</dbReference>
<dbReference type="Pfam" id="PF07983">
    <property type="entry name" value="X8"/>
    <property type="match status" value="1"/>
</dbReference>
<evidence type="ECO:0000256" key="4">
    <source>
        <dbReference type="ARBA" id="ARBA00022729"/>
    </source>
</evidence>
<dbReference type="GO" id="GO:0005886">
    <property type="term" value="C:plasma membrane"/>
    <property type="evidence" value="ECO:0007669"/>
    <property type="project" value="UniProtKB-SubCell"/>
</dbReference>
<evidence type="ECO:0000256" key="2">
    <source>
        <dbReference type="ARBA" id="ARBA00022475"/>
    </source>
</evidence>
<dbReference type="SMART" id="SM00768">
    <property type="entry name" value="X8"/>
    <property type="match status" value="1"/>
</dbReference>
<dbReference type="PANTHER" id="PTHR31044">
    <property type="entry name" value="BETA-1,3 GLUCANASE"/>
    <property type="match status" value="1"/>
</dbReference>
<evidence type="ECO:0000256" key="3">
    <source>
        <dbReference type="ARBA" id="ARBA00022622"/>
    </source>
</evidence>
<evidence type="ECO:0000256" key="6">
    <source>
        <dbReference type="ARBA" id="ARBA00023157"/>
    </source>
</evidence>
<proteinExistence type="predicted"/>